<keyword evidence="3" id="KW-1185">Reference proteome</keyword>
<dbReference type="InterPro" id="IPR016181">
    <property type="entry name" value="Acyl_CoA_acyltransferase"/>
</dbReference>
<evidence type="ECO:0000259" key="1">
    <source>
        <dbReference type="PROSITE" id="PS51186"/>
    </source>
</evidence>
<dbReference type="SUPFAM" id="SSF55729">
    <property type="entry name" value="Acyl-CoA N-acyltransferases (Nat)"/>
    <property type="match status" value="1"/>
</dbReference>
<evidence type="ECO:0000313" key="3">
    <source>
        <dbReference type="Proteomes" id="UP000295129"/>
    </source>
</evidence>
<dbReference type="Gene3D" id="3.40.630.30">
    <property type="match status" value="1"/>
</dbReference>
<dbReference type="InterPro" id="IPR000182">
    <property type="entry name" value="GNAT_dom"/>
</dbReference>
<reference evidence="2 3" key="1">
    <citation type="submission" date="2019-03" db="EMBL/GenBank/DDBJ databases">
        <title>Genomic Encyclopedia of Type Strains, Phase IV (KMG-IV): sequencing the most valuable type-strain genomes for metagenomic binning, comparative biology and taxonomic classification.</title>
        <authorList>
            <person name="Goeker M."/>
        </authorList>
    </citation>
    <scope>NUCLEOTIDE SEQUENCE [LARGE SCALE GENOMIC DNA]</scope>
    <source>
        <strain evidence="2 3">DSM 12121</strain>
    </source>
</reference>
<protein>
    <recommendedName>
        <fullName evidence="1">N-acetyltransferase domain-containing protein</fullName>
    </recommendedName>
</protein>
<gene>
    <name evidence="2" type="ORF">C7389_104161</name>
</gene>
<dbReference type="AlphaFoldDB" id="A0A4R6E770"/>
<dbReference type="EMBL" id="SNVV01000004">
    <property type="protein sequence ID" value="TDN53807.1"/>
    <property type="molecule type" value="Genomic_DNA"/>
</dbReference>
<dbReference type="GO" id="GO:0016747">
    <property type="term" value="F:acyltransferase activity, transferring groups other than amino-acyl groups"/>
    <property type="evidence" value="ECO:0007669"/>
    <property type="project" value="InterPro"/>
</dbReference>
<sequence length="255" mass="28520">MMIETAGHAKPSPDVALSLPTRLRAQIKQDSFSLNDEFIFERADYRICFAQGSEVLRNKLASLVERMYGSRGLHVYHAIQDLHPSRAILVACRGEHLFGTLTLGLDSKAGLLADTLYRPQIDAIRAKGRKVCEVTRLAIDPEYGSHDVMASIFQLVYVMSRLIHGMTDLFIEVHPRHAGFYRRMLGYRIAGPEKICPRVGAPAVLLHLPLEYADAQLRQFAGKPMSRERNLYKFSSPLRDLAALTLTLSPASANC</sequence>
<dbReference type="OrthoDB" id="9783696at2"/>
<dbReference type="PROSITE" id="PS51186">
    <property type="entry name" value="GNAT"/>
    <property type="match status" value="1"/>
</dbReference>
<dbReference type="RefSeq" id="WP_133589630.1">
    <property type="nucleotide sequence ID" value="NZ_SNVV01000004.1"/>
</dbReference>
<comment type="caution">
    <text evidence="2">The sequence shown here is derived from an EMBL/GenBank/DDBJ whole genome shotgun (WGS) entry which is preliminary data.</text>
</comment>
<evidence type="ECO:0000313" key="2">
    <source>
        <dbReference type="EMBL" id="TDN53807.1"/>
    </source>
</evidence>
<dbReference type="Pfam" id="PF21926">
    <property type="entry name" value="FeeM"/>
    <property type="match status" value="1"/>
</dbReference>
<name>A0A4R6E770_9RHOO</name>
<accession>A0A4R6E770</accession>
<organism evidence="2 3">
    <name type="scientific">Azoarcus indigens</name>
    <dbReference type="NCBI Taxonomy" id="29545"/>
    <lineage>
        <taxon>Bacteria</taxon>
        <taxon>Pseudomonadati</taxon>
        <taxon>Pseudomonadota</taxon>
        <taxon>Betaproteobacteria</taxon>
        <taxon>Rhodocyclales</taxon>
        <taxon>Zoogloeaceae</taxon>
        <taxon>Azoarcus</taxon>
    </lineage>
</organism>
<proteinExistence type="predicted"/>
<dbReference type="InterPro" id="IPR054597">
    <property type="entry name" value="FeeM_cat"/>
</dbReference>
<dbReference type="Proteomes" id="UP000295129">
    <property type="component" value="Unassembled WGS sequence"/>
</dbReference>
<feature type="domain" description="N-acetyltransferase" evidence="1">
    <location>
        <begin position="47"/>
        <end position="211"/>
    </location>
</feature>